<feature type="region of interest" description="Disordered" evidence="5">
    <location>
        <begin position="190"/>
        <end position="260"/>
    </location>
</feature>
<feature type="compositionally biased region" description="Basic residues" evidence="5">
    <location>
        <begin position="250"/>
        <end position="260"/>
    </location>
</feature>
<protein>
    <recommendedName>
        <fullName evidence="9">DNA replication complex GINS protein PSF2</fullName>
    </recommendedName>
</protein>
<feature type="compositionally biased region" description="Polar residues" evidence="5">
    <location>
        <begin position="212"/>
        <end position="245"/>
    </location>
</feature>
<dbReference type="SUPFAM" id="SSF160059">
    <property type="entry name" value="PriA/YqbF domain"/>
    <property type="match status" value="1"/>
</dbReference>
<dbReference type="InterPro" id="IPR036224">
    <property type="entry name" value="GINS_bundle-like_dom_sf"/>
</dbReference>
<accession>A0A7S4FHZ3</accession>
<proteinExistence type="inferred from homology"/>
<dbReference type="InterPro" id="IPR021151">
    <property type="entry name" value="GINS_A"/>
</dbReference>
<dbReference type="PANTHER" id="PTHR12772">
    <property type="entry name" value="DNA REPLICATION COMPLEX GINS PROTEIN PSF2"/>
    <property type="match status" value="1"/>
</dbReference>
<evidence type="ECO:0000256" key="5">
    <source>
        <dbReference type="SAM" id="MobiDB-lite"/>
    </source>
</evidence>
<dbReference type="EMBL" id="HBJA01024289">
    <property type="protein sequence ID" value="CAE0796691.1"/>
    <property type="molecule type" value="Transcribed_RNA"/>
</dbReference>
<name>A0A7S4FHZ3_9EUGL</name>
<evidence type="ECO:0000313" key="8">
    <source>
        <dbReference type="EMBL" id="CAE0796691.1"/>
    </source>
</evidence>
<evidence type="ECO:0000259" key="6">
    <source>
        <dbReference type="Pfam" id="PF05916"/>
    </source>
</evidence>
<reference evidence="8" key="1">
    <citation type="submission" date="2021-01" db="EMBL/GenBank/DDBJ databases">
        <authorList>
            <person name="Corre E."/>
            <person name="Pelletier E."/>
            <person name="Niang G."/>
            <person name="Scheremetjew M."/>
            <person name="Finn R."/>
            <person name="Kale V."/>
            <person name="Holt S."/>
            <person name="Cochrane G."/>
            <person name="Meng A."/>
            <person name="Brown T."/>
            <person name="Cohen L."/>
        </authorList>
    </citation>
    <scope>NUCLEOTIDE SEQUENCE</scope>
    <source>
        <strain evidence="8">CCMP1594</strain>
    </source>
</reference>
<evidence type="ECO:0000256" key="2">
    <source>
        <dbReference type="ARBA" id="ARBA00010565"/>
    </source>
</evidence>
<organism evidence="8">
    <name type="scientific">Eutreptiella gymnastica</name>
    <dbReference type="NCBI Taxonomy" id="73025"/>
    <lineage>
        <taxon>Eukaryota</taxon>
        <taxon>Discoba</taxon>
        <taxon>Euglenozoa</taxon>
        <taxon>Euglenida</taxon>
        <taxon>Spirocuta</taxon>
        <taxon>Euglenophyceae</taxon>
        <taxon>Eutreptiales</taxon>
        <taxon>Eutreptiaceae</taxon>
        <taxon>Eutreptiella</taxon>
    </lineage>
</organism>
<dbReference type="GO" id="GO:0000811">
    <property type="term" value="C:GINS complex"/>
    <property type="evidence" value="ECO:0007669"/>
    <property type="project" value="TreeGrafter"/>
</dbReference>
<dbReference type="Pfam" id="PF05916">
    <property type="entry name" value="Sld5"/>
    <property type="match status" value="1"/>
</dbReference>
<dbReference type="FunFam" id="3.40.5.50:FF:000001">
    <property type="entry name" value="DNA replication complex GINS protein PSF2"/>
    <property type="match status" value="1"/>
</dbReference>
<dbReference type="GO" id="GO:0000727">
    <property type="term" value="P:double-strand break repair via break-induced replication"/>
    <property type="evidence" value="ECO:0007669"/>
    <property type="project" value="TreeGrafter"/>
</dbReference>
<keyword evidence="3" id="KW-0235">DNA replication</keyword>
<dbReference type="Pfam" id="PF25005">
    <property type="entry name" value="PSF2_N"/>
    <property type="match status" value="1"/>
</dbReference>
<dbReference type="InterPro" id="IPR007257">
    <property type="entry name" value="GINS_Psf2"/>
</dbReference>
<dbReference type="AlphaFoldDB" id="A0A7S4FHZ3"/>
<feature type="domain" description="DNA replication complex GINS protein PSF2 N-terminal" evidence="7">
    <location>
        <begin position="16"/>
        <end position="72"/>
    </location>
</feature>
<keyword evidence="4" id="KW-0539">Nucleus</keyword>
<dbReference type="SUPFAM" id="SSF158573">
    <property type="entry name" value="GINS helical bundle-like"/>
    <property type="match status" value="1"/>
</dbReference>
<evidence type="ECO:0000259" key="7">
    <source>
        <dbReference type="Pfam" id="PF25005"/>
    </source>
</evidence>
<dbReference type="Gene3D" id="3.40.5.50">
    <property type="match status" value="1"/>
</dbReference>
<sequence>MAGQRYDPQYCPPIYQSEFLASNQLVKINPKFELLKPLQFVSGTYGPFKPSREAVVPLWLALDLKKRGMCEIYPPDWLESSQLQSKLEKEKEELGDFVPLPFHFMEIGKMLVDVNTDYLKGNEQLCDEIRALLRDIDTQREEKIRQGLRSLRQYTSGIKLANLTSLEVHTTRPILSSLFDNLRFLSTKPEDGAVLPPTPLDDSEATQAGAEGSSSLTPAATQSLVQSADELSSLPQDSAVDTSSPIRVAPTKRRRTLRDG</sequence>
<dbReference type="PANTHER" id="PTHR12772:SF0">
    <property type="entry name" value="DNA REPLICATION COMPLEX GINS PROTEIN PSF2"/>
    <property type="match status" value="1"/>
</dbReference>
<evidence type="ECO:0000256" key="3">
    <source>
        <dbReference type="ARBA" id="ARBA00022705"/>
    </source>
</evidence>
<evidence type="ECO:0000256" key="1">
    <source>
        <dbReference type="ARBA" id="ARBA00004123"/>
    </source>
</evidence>
<evidence type="ECO:0008006" key="9">
    <source>
        <dbReference type="Google" id="ProtNLM"/>
    </source>
</evidence>
<dbReference type="InterPro" id="IPR056784">
    <property type="entry name" value="PSF2_N"/>
</dbReference>
<dbReference type="Gene3D" id="1.20.58.1020">
    <property type="match status" value="1"/>
</dbReference>
<comment type="subcellular location">
    <subcellularLocation>
        <location evidence="1">Nucleus</location>
    </subcellularLocation>
</comment>
<dbReference type="CDD" id="cd11712">
    <property type="entry name" value="GINS_A_psf2"/>
    <property type="match status" value="1"/>
</dbReference>
<feature type="domain" description="GINS subunit" evidence="6">
    <location>
        <begin position="82"/>
        <end position="178"/>
    </location>
</feature>
<gene>
    <name evidence="8" type="ORF">EGYM00163_LOCUS7811</name>
</gene>
<evidence type="ECO:0000256" key="4">
    <source>
        <dbReference type="ARBA" id="ARBA00023242"/>
    </source>
</evidence>
<dbReference type="CDD" id="cd21694">
    <property type="entry name" value="GINS_B_Psf2"/>
    <property type="match status" value="1"/>
</dbReference>
<comment type="similarity">
    <text evidence="2">Belongs to the GINS2/PSF2 family.</text>
</comment>
<dbReference type="GO" id="GO:0006260">
    <property type="term" value="P:DNA replication"/>
    <property type="evidence" value="ECO:0007669"/>
    <property type="project" value="UniProtKB-KW"/>
</dbReference>